<evidence type="ECO:0000313" key="3">
    <source>
        <dbReference type="Proteomes" id="UP000324222"/>
    </source>
</evidence>
<accession>A0A5B7CVL3</accession>
<dbReference type="Proteomes" id="UP000324222">
    <property type="component" value="Unassembled WGS sequence"/>
</dbReference>
<keyword evidence="3" id="KW-1185">Reference proteome</keyword>
<protein>
    <submittedName>
        <fullName evidence="2">Uncharacterized protein</fullName>
    </submittedName>
</protein>
<feature type="region of interest" description="Disordered" evidence="1">
    <location>
        <begin position="37"/>
        <end position="61"/>
    </location>
</feature>
<evidence type="ECO:0000256" key="1">
    <source>
        <dbReference type="SAM" id="MobiDB-lite"/>
    </source>
</evidence>
<gene>
    <name evidence="2" type="ORF">E2C01_004160</name>
</gene>
<evidence type="ECO:0000313" key="2">
    <source>
        <dbReference type="EMBL" id="MPC11493.1"/>
    </source>
</evidence>
<proteinExistence type="predicted"/>
<comment type="caution">
    <text evidence="2">The sequence shown here is derived from an EMBL/GenBank/DDBJ whole genome shotgun (WGS) entry which is preliminary data.</text>
</comment>
<dbReference type="AlphaFoldDB" id="A0A5B7CVL3"/>
<reference evidence="2 3" key="1">
    <citation type="submission" date="2019-05" db="EMBL/GenBank/DDBJ databases">
        <title>Another draft genome of Portunus trituberculatus and its Hox gene families provides insights of decapod evolution.</title>
        <authorList>
            <person name="Jeong J.-H."/>
            <person name="Song I."/>
            <person name="Kim S."/>
            <person name="Choi T."/>
            <person name="Kim D."/>
            <person name="Ryu S."/>
            <person name="Kim W."/>
        </authorList>
    </citation>
    <scope>NUCLEOTIDE SEQUENCE [LARGE SCALE GENOMIC DNA]</scope>
    <source>
        <tissue evidence="2">Muscle</tissue>
    </source>
</reference>
<organism evidence="2 3">
    <name type="scientific">Portunus trituberculatus</name>
    <name type="common">Swimming crab</name>
    <name type="synonym">Neptunus trituberculatus</name>
    <dbReference type="NCBI Taxonomy" id="210409"/>
    <lineage>
        <taxon>Eukaryota</taxon>
        <taxon>Metazoa</taxon>
        <taxon>Ecdysozoa</taxon>
        <taxon>Arthropoda</taxon>
        <taxon>Crustacea</taxon>
        <taxon>Multicrustacea</taxon>
        <taxon>Malacostraca</taxon>
        <taxon>Eumalacostraca</taxon>
        <taxon>Eucarida</taxon>
        <taxon>Decapoda</taxon>
        <taxon>Pleocyemata</taxon>
        <taxon>Brachyura</taxon>
        <taxon>Eubrachyura</taxon>
        <taxon>Portunoidea</taxon>
        <taxon>Portunidae</taxon>
        <taxon>Portuninae</taxon>
        <taxon>Portunus</taxon>
    </lineage>
</organism>
<sequence length="103" mass="11169">MAGRGAATVGDHNVSDILPGQTADRVRREGCYFTWSGGWSASSNGRREGQAHEGSSGAGILKRQRSSKCIVIGIDLRVVGAETMHVPAPLVDYLRTYAWYFRA</sequence>
<name>A0A5B7CVL3_PORTR</name>
<dbReference type="EMBL" id="VSRR010000165">
    <property type="protein sequence ID" value="MPC11493.1"/>
    <property type="molecule type" value="Genomic_DNA"/>
</dbReference>